<reference evidence="3" key="1">
    <citation type="submission" date="2016-10" db="EMBL/GenBank/DDBJ databases">
        <authorList>
            <person name="Wibberg D."/>
        </authorList>
    </citation>
    <scope>NUCLEOTIDE SEQUENCE [LARGE SCALE GENOMIC DNA]</scope>
</reference>
<keyword evidence="1" id="KW-0472">Membrane</keyword>
<dbReference type="AlphaFoldDB" id="A0A1R3TJ02"/>
<keyword evidence="1" id="KW-0812">Transmembrane</keyword>
<keyword evidence="1" id="KW-1133">Transmembrane helix</keyword>
<dbReference type="Proteomes" id="UP000187891">
    <property type="component" value="Unassembled WGS sequence"/>
</dbReference>
<evidence type="ECO:0000313" key="3">
    <source>
        <dbReference type="Proteomes" id="UP000187891"/>
    </source>
</evidence>
<organism evidence="2 3">
    <name type="scientific">Agrobacterium rosae</name>
    <dbReference type="NCBI Taxonomy" id="1972867"/>
    <lineage>
        <taxon>Bacteria</taxon>
        <taxon>Pseudomonadati</taxon>
        <taxon>Pseudomonadota</taxon>
        <taxon>Alphaproteobacteria</taxon>
        <taxon>Hyphomicrobiales</taxon>
        <taxon>Rhizobiaceae</taxon>
        <taxon>Rhizobium/Agrobacterium group</taxon>
        <taxon>Agrobacterium</taxon>
    </lineage>
</organism>
<gene>
    <name evidence="2" type="ORF">DSM25559_1886</name>
</gene>
<feature type="transmembrane region" description="Helical" evidence="1">
    <location>
        <begin position="28"/>
        <end position="47"/>
    </location>
</feature>
<evidence type="ECO:0000313" key="2">
    <source>
        <dbReference type="EMBL" id="SCX19729.1"/>
    </source>
</evidence>
<proteinExistence type="predicted"/>
<dbReference type="RefSeq" id="WP_159442784.1">
    <property type="nucleotide sequence ID" value="NZ_FMUE01000003.1"/>
</dbReference>
<dbReference type="EMBL" id="FMUE01000003">
    <property type="protein sequence ID" value="SCX19729.1"/>
    <property type="molecule type" value="Genomic_DNA"/>
</dbReference>
<sequence length="48" mass="5799">MQMERQKTDTERNTELADLIIAKAWKKFFWYICAPVVIGLNINYFLFQ</sequence>
<protein>
    <submittedName>
        <fullName evidence="2">Uncharacterized protein</fullName>
    </submittedName>
</protein>
<name>A0A1R3TJ02_9HYPH</name>
<accession>A0A1R3TJ02</accession>
<evidence type="ECO:0000256" key="1">
    <source>
        <dbReference type="SAM" id="Phobius"/>
    </source>
</evidence>